<name>A0A1F6DWA1_9BACT</name>
<dbReference type="EMBL" id="MFLK01000036">
    <property type="protein sequence ID" value="OGG65704.1"/>
    <property type="molecule type" value="Genomic_DNA"/>
</dbReference>
<dbReference type="GO" id="GO:0045436">
    <property type="term" value="F:lycopene beta cyclase activity"/>
    <property type="evidence" value="ECO:0007669"/>
    <property type="project" value="UniProtKB-ARBA"/>
</dbReference>
<feature type="domain" description="Lycopene cyclase" evidence="9">
    <location>
        <begin position="60"/>
        <end position="151"/>
    </location>
</feature>
<evidence type="ECO:0000313" key="11">
    <source>
        <dbReference type="Proteomes" id="UP000177652"/>
    </source>
</evidence>
<dbReference type="Proteomes" id="UP000177652">
    <property type="component" value="Unassembled WGS sequence"/>
</dbReference>
<dbReference type="GO" id="GO:0016872">
    <property type="term" value="F:intramolecular lyase activity"/>
    <property type="evidence" value="ECO:0007669"/>
    <property type="project" value="InterPro"/>
</dbReference>
<evidence type="ECO:0000256" key="6">
    <source>
        <dbReference type="ARBA" id="ARBA00023136"/>
    </source>
</evidence>
<evidence type="ECO:0000256" key="5">
    <source>
        <dbReference type="ARBA" id="ARBA00022989"/>
    </source>
</evidence>
<feature type="transmembrane region" description="Helical" evidence="8">
    <location>
        <begin position="91"/>
        <end position="109"/>
    </location>
</feature>
<evidence type="ECO:0000313" key="10">
    <source>
        <dbReference type="EMBL" id="OGG65704.1"/>
    </source>
</evidence>
<evidence type="ECO:0000256" key="4">
    <source>
        <dbReference type="ARBA" id="ARBA00022746"/>
    </source>
</evidence>
<reference evidence="10 11" key="1">
    <citation type="journal article" date="2016" name="Nat. Commun.">
        <title>Thousands of microbial genomes shed light on interconnected biogeochemical processes in an aquifer system.</title>
        <authorList>
            <person name="Anantharaman K."/>
            <person name="Brown C.T."/>
            <person name="Hug L.A."/>
            <person name="Sharon I."/>
            <person name="Castelle C.J."/>
            <person name="Probst A.J."/>
            <person name="Thomas B.C."/>
            <person name="Singh A."/>
            <person name="Wilkins M.J."/>
            <person name="Karaoz U."/>
            <person name="Brodie E.L."/>
            <person name="Williams K.H."/>
            <person name="Hubbard S.S."/>
            <person name="Banfield J.F."/>
        </authorList>
    </citation>
    <scope>NUCLEOTIDE SEQUENCE [LARGE SCALE GENOMIC DNA]</scope>
</reference>
<sequence length="162" mass="17763">MPVGIEEVLFAFLIGGIAAVIYQVVFSKRCERGERLVGITLFVLALTVAAFLVLKHSGFNTIWASTDALFLGAFLMIAINRSLFVDSVMSAVLIVALVYPLYWVLFAVFPEAHTIFWVSGGLSGINLLGAPVEEMVWFAAWAMFAGILYRFYKGSTSAKVLL</sequence>
<evidence type="ECO:0000256" key="8">
    <source>
        <dbReference type="SAM" id="Phobius"/>
    </source>
</evidence>
<protein>
    <recommendedName>
        <fullName evidence="9">Lycopene cyclase domain-containing protein</fullName>
    </recommendedName>
</protein>
<comment type="caution">
    <text evidence="10">The sequence shown here is derived from an EMBL/GenBank/DDBJ whole genome shotgun (WGS) entry which is preliminary data.</text>
</comment>
<keyword evidence="7" id="KW-0413">Isomerase</keyword>
<comment type="pathway">
    <text evidence="2">Carotenoid biosynthesis.</text>
</comment>
<feature type="transmembrane region" description="Helical" evidence="8">
    <location>
        <begin position="135"/>
        <end position="152"/>
    </location>
</feature>
<comment type="subcellular location">
    <subcellularLocation>
        <location evidence="1">Membrane</location>
        <topology evidence="1">Multi-pass membrane protein</topology>
    </subcellularLocation>
</comment>
<dbReference type="Pfam" id="PF18916">
    <property type="entry name" value="Lycopene_cyc"/>
    <property type="match status" value="1"/>
</dbReference>
<organism evidence="10 11">
    <name type="scientific">Candidatus Kaiserbacteria bacterium RIFCSPHIGHO2_02_FULL_55_20</name>
    <dbReference type="NCBI Taxonomy" id="1798497"/>
    <lineage>
        <taxon>Bacteria</taxon>
        <taxon>Candidatus Kaiseribacteriota</taxon>
    </lineage>
</organism>
<evidence type="ECO:0000256" key="2">
    <source>
        <dbReference type="ARBA" id="ARBA00004829"/>
    </source>
</evidence>
<keyword evidence="4" id="KW-0125">Carotenoid biosynthesis</keyword>
<dbReference type="STRING" id="1798497.A3D71_00820"/>
<proteinExistence type="predicted"/>
<evidence type="ECO:0000259" key="9">
    <source>
        <dbReference type="Pfam" id="PF18916"/>
    </source>
</evidence>
<gene>
    <name evidence="10" type="ORF">A3D71_00820</name>
</gene>
<keyword evidence="3 8" id="KW-0812">Transmembrane</keyword>
<feature type="transmembrane region" description="Helical" evidence="8">
    <location>
        <begin position="6"/>
        <end position="24"/>
    </location>
</feature>
<dbReference type="InterPro" id="IPR017825">
    <property type="entry name" value="Lycopene_cyclase_dom"/>
</dbReference>
<dbReference type="GO" id="GO:0016117">
    <property type="term" value="P:carotenoid biosynthetic process"/>
    <property type="evidence" value="ECO:0007669"/>
    <property type="project" value="UniProtKB-KW"/>
</dbReference>
<dbReference type="AlphaFoldDB" id="A0A1F6DWA1"/>
<evidence type="ECO:0000256" key="7">
    <source>
        <dbReference type="ARBA" id="ARBA00023235"/>
    </source>
</evidence>
<keyword evidence="5 8" id="KW-1133">Transmembrane helix</keyword>
<keyword evidence="6 8" id="KW-0472">Membrane</keyword>
<evidence type="ECO:0000256" key="3">
    <source>
        <dbReference type="ARBA" id="ARBA00022692"/>
    </source>
</evidence>
<evidence type="ECO:0000256" key="1">
    <source>
        <dbReference type="ARBA" id="ARBA00004141"/>
    </source>
</evidence>
<accession>A0A1F6DWA1</accession>
<feature type="transmembrane region" description="Helical" evidence="8">
    <location>
        <begin position="60"/>
        <end position="79"/>
    </location>
</feature>
<dbReference type="GO" id="GO:0016020">
    <property type="term" value="C:membrane"/>
    <property type="evidence" value="ECO:0007669"/>
    <property type="project" value="UniProtKB-SubCell"/>
</dbReference>
<feature type="transmembrane region" description="Helical" evidence="8">
    <location>
        <begin position="36"/>
        <end position="54"/>
    </location>
</feature>